<feature type="modified residue" description="4-aspartylphosphate" evidence="1">
    <location>
        <position position="60"/>
    </location>
</feature>
<dbReference type="PROSITE" id="PS50110">
    <property type="entry name" value="RESPONSE_REGULATORY"/>
    <property type="match status" value="1"/>
</dbReference>
<evidence type="ECO:0000313" key="4">
    <source>
        <dbReference type="Proteomes" id="UP000199532"/>
    </source>
</evidence>
<feature type="domain" description="Response regulatory" evidence="2">
    <location>
        <begin position="6"/>
        <end position="127"/>
    </location>
</feature>
<dbReference type="Pfam" id="PF00072">
    <property type="entry name" value="Response_reg"/>
    <property type="match status" value="1"/>
</dbReference>
<accession>A0A1H6QBW3</accession>
<protein>
    <submittedName>
        <fullName evidence="3">Response regulator receiver domain-containing protein</fullName>
    </submittedName>
</protein>
<dbReference type="GO" id="GO:0000160">
    <property type="term" value="P:phosphorelay signal transduction system"/>
    <property type="evidence" value="ECO:0007669"/>
    <property type="project" value="InterPro"/>
</dbReference>
<keyword evidence="4" id="KW-1185">Reference proteome</keyword>
<evidence type="ECO:0000313" key="3">
    <source>
        <dbReference type="EMBL" id="SEI37687.1"/>
    </source>
</evidence>
<dbReference type="InterPro" id="IPR001789">
    <property type="entry name" value="Sig_transdc_resp-reg_receiver"/>
</dbReference>
<dbReference type="SUPFAM" id="SSF52172">
    <property type="entry name" value="CheY-like"/>
    <property type="match status" value="1"/>
</dbReference>
<dbReference type="OrthoDB" id="671006at2"/>
<organism evidence="3 4">
    <name type="scientific">Dyadobacter koreensis</name>
    <dbReference type="NCBI Taxonomy" id="408657"/>
    <lineage>
        <taxon>Bacteria</taxon>
        <taxon>Pseudomonadati</taxon>
        <taxon>Bacteroidota</taxon>
        <taxon>Cytophagia</taxon>
        <taxon>Cytophagales</taxon>
        <taxon>Spirosomataceae</taxon>
        <taxon>Dyadobacter</taxon>
    </lineage>
</organism>
<keyword evidence="1" id="KW-0597">Phosphoprotein</keyword>
<dbReference type="PANTHER" id="PTHR44520:SF2">
    <property type="entry name" value="RESPONSE REGULATOR RCP1"/>
    <property type="match status" value="1"/>
</dbReference>
<evidence type="ECO:0000259" key="2">
    <source>
        <dbReference type="PROSITE" id="PS50110"/>
    </source>
</evidence>
<dbReference type="AlphaFoldDB" id="A0A1H6QBW3"/>
<dbReference type="STRING" id="408657.SAMN04487995_0166"/>
<dbReference type="RefSeq" id="WP_090330844.1">
    <property type="nucleotide sequence ID" value="NZ_FNXY01000001.1"/>
</dbReference>
<dbReference type="InterPro" id="IPR052893">
    <property type="entry name" value="TCS_response_regulator"/>
</dbReference>
<dbReference type="Gene3D" id="3.40.50.2300">
    <property type="match status" value="1"/>
</dbReference>
<evidence type="ECO:0000256" key="1">
    <source>
        <dbReference type="PROSITE-ProRule" id="PRU00169"/>
    </source>
</evidence>
<name>A0A1H6QBW3_9BACT</name>
<dbReference type="InterPro" id="IPR011006">
    <property type="entry name" value="CheY-like_superfamily"/>
</dbReference>
<reference evidence="3 4" key="1">
    <citation type="submission" date="2016-10" db="EMBL/GenBank/DDBJ databases">
        <authorList>
            <person name="de Groot N.N."/>
        </authorList>
    </citation>
    <scope>NUCLEOTIDE SEQUENCE [LARGE SCALE GENOMIC DNA]</scope>
    <source>
        <strain evidence="3 4">DSM 19938</strain>
    </source>
</reference>
<dbReference type="EMBL" id="FNXY01000001">
    <property type="protein sequence ID" value="SEI37687.1"/>
    <property type="molecule type" value="Genomic_DNA"/>
</dbReference>
<dbReference type="SMART" id="SM00448">
    <property type="entry name" value="REC"/>
    <property type="match status" value="1"/>
</dbReference>
<dbReference type="PANTHER" id="PTHR44520">
    <property type="entry name" value="RESPONSE REGULATOR RCP1-RELATED"/>
    <property type="match status" value="1"/>
</dbReference>
<sequence>MKIEKIIYIVEDDIDDMLLISEAVKSVDRDIKIISCENGAELIEKIELTPGDQPSLILLDMNMPKMNGMETLQYIRSSRCFDHIPVVMLSTTNDFTLIESAYRAGVNTFYTKPIHYQDLKSIARELTSFFINGQYQTTED</sequence>
<gene>
    <name evidence="3" type="ORF">SAMN04487995_0166</name>
</gene>
<proteinExistence type="predicted"/>
<dbReference type="Proteomes" id="UP000199532">
    <property type="component" value="Unassembled WGS sequence"/>
</dbReference>